<keyword evidence="4" id="KW-1185">Reference proteome</keyword>
<dbReference type="PROSITE" id="PS50142">
    <property type="entry name" value="RNASE_3_2"/>
    <property type="match status" value="1"/>
</dbReference>
<evidence type="ECO:0000259" key="2">
    <source>
        <dbReference type="PROSITE" id="PS50142"/>
    </source>
</evidence>
<dbReference type="CDD" id="cd00593">
    <property type="entry name" value="RIBOc"/>
    <property type="match status" value="1"/>
</dbReference>
<evidence type="ECO:0000313" key="3">
    <source>
        <dbReference type="EMBL" id="KAK0511987.1"/>
    </source>
</evidence>
<feature type="compositionally biased region" description="Basic and acidic residues" evidence="1">
    <location>
        <begin position="184"/>
        <end position="195"/>
    </location>
</feature>
<accession>A0AA39QZ84</accession>
<name>A0AA39QZ84_9LECA</name>
<dbReference type="Pfam" id="PF14622">
    <property type="entry name" value="Ribonucleas_3_3"/>
    <property type="match status" value="1"/>
</dbReference>
<evidence type="ECO:0000256" key="1">
    <source>
        <dbReference type="SAM" id="MobiDB-lite"/>
    </source>
</evidence>
<dbReference type="AlphaFoldDB" id="A0AA39QZ84"/>
<dbReference type="InterPro" id="IPR000999">
    <property type="entry name" value="RNase_III_dom"/>
</dbReference>
<feature type="domain" description="RNase III" evidence="2">
    <location>
        <begin position="10"/>
        <end position="156"/>
    </location>
</feature>
<dbReference type="SUPFAM" id="SSF69065">
    <property type="entry name" value="RNase III domain-like"/>
    <property type="match status" value="1"/>
</dbReference>
<proteinExistence type="predicted"/>
<dbReference type="Proteomes" id="UP001166286">
    <property type="component" value="Unassembled WGS sequence"/>
</dbReference>
<gene>
    <name evidence="3" type="ORF">JMJ35_005115</name>
</gene>
<evidence type="ECO:0000313" key="4">
    <source>
        <dbReference type="Proteomes" id="UP001166286"/>
    </source>
</evidence>
<organism evidence="3 4">
    <name type="scientific">Cladonia borealis</name>
    <dbReference type="NCBI Taxonomy" id="184061"/>
    <lineage>
        <taxon>Eukaryota</taxon>
        <taxon>Fungi</taxon>
        <taxon>Dikarya</taxon>
        <taxon>Ascomycota</taxon>
        <taxon>Pezizomycotina</taxon>
        <taxon>Lecanoromycetes</taxon>
        <taxon>OSLEUM clade</taxon>
        <taxon>Lecanoromycetidae</taxon>
        <taxon>Lecanorales</taxon>
        <taxon>Lecanorineae</taxon>
        <taxon>Cladoniaceae</taxon>
        <taxon>Cladonia</taxon>
    </lineage>
</organism>
<comment type="caution">
    <text evidence="3">The sequence shown here is derived from an EMBL/GenBank/DDBJ whole genome shotgun (WGS) entry which is preliminary data.</text>
</comment>
<dbReference type="SMART" id="SM00535">
    <property type="entry name" value="RIBOc"/>
    <property type="match status" value="1"/>
</dbReference>
<dbReference type="EMBL" id="JAFEKC020000011">
    <property type="protein sequence ID" value="KAK0511987.1"/>
    <property type="molecule type" value="Genomic_DNA"/>
</dbReference>
<sequence length="223" mass="23963">MAGSRMVSTVARLQKLIGYKFKNAQLGWEAVQAPGSVTHSGETIHARSVKDAATGFERLPDGNKRLALVGDSALRLVLCEDWYLGDEVRERLNHVVCSVATNENLNKVGLQHSLEKLINDSPGRIALKKMKSEEIAPLTMASTVEAILGAVYMDGGVAPVAKVMQKLGITAPTFRKIGRKTSHRTGEESVEDVKGLSDVSVEDVEGPNAAEVEEVKSPASNSN</sequence>
<reference evidence="3" key="1">
    <citation type="submission" date="2023-03" db="EMBL/GenBank/DDBJ databases">
        <title>Complete genome of Cladonia borealis.</title>
        <authorList>
            <person name="Park H."/>
        </authorList>
    </citation>
    <scope>NUCLEOTIDE SEQUENCE</scope>
    <source>
        <strain evidence="3">ANT050790</strain>
    </source>
</reference>
<dbReference type="GO" id="GO:0004525">
    <property type="term" value="F:ribonuclease III activity"/>
    <property type="evidence" value="ECO:0007669"/>
    <property type="project" value="InterPro"/>
</dbReference>
<dbReference type="Gene3D" id="1.10.1520.10">
    <property type="entry name" value="Ribonuclease III domain"/>
    <property type="match status" value="1"/>
</dbReference>
<protein>
    <recommendedName>
        <fullName evidence="2">RNase III domain-containing protein</fullName>
    </recommendedName>
</protein>
<dbReference type="GO" id="GO:0006396">
    <property type="term" value="P:RNA processing"/>
    <property type="evidence" value="ECO:0007669"/>
    <property type="project" value="InterPro"/>
</dbReference>
<feature type="region of interest" description="Disordered" evidence="1">
    <location>
        <begin position="180"/>
        <end position="223"/>
    </location>
</feature>
<dbReference type="InterPro" id="IPR036389">
    <property type="entry name" value="RNase_III_sf"/>
</dbReference>